<proteinExistence type="predicted"/>
<organism evidence="1 2">
    <name type="scientific">Acrobeloides nanus</name>
    <dbReference type="NCBI Taxonomy" id="290746"/>
    <lineage>
        <taxon>Eukaryota</taxon>
        <taxon>Metazoa</taxon>
        <taxon>Ecdysozoa</taxon>
        <taxon>Nematoda</taxon>
        <taxon>Chromadorea</taxon>
        <taxon>Rhabditida</taxon>
        <taxon>Tylenchina</taxon>
        <taxon>Cephalobomorpha</taxon>
        <taxon>Cephaloboidea</taxon>
        <taxon>Cephalobidae</taxon>
        <taxon>Acrobeloides</taxon>
    </lineage>
</organism>
<sequence>MNEVNLPKWSQHAYVDMVSEEDLLKVLEHVDMNGQLGVPKSEAVLTVKRCVNKQETFLPKLEAAVSVDRKPAMMYTKAELLAIREACKGLSPPSIFEDLRHLLKSQLKISNCS</sequence>
<dbReference type="AlphaFoldDB" id="A0A914DRT7"/>
<protein>
    <submittedName>
        <fullName evidence="2">Uncharacterized protein</fullName>
    </submittedName>
</protein>
<dbReference type="WBParaSite" id="ACRNAN_scaffold3475.g21073.t1">
    <property type="protein sequence ID" value="ACRNAN_scaffold3475.g21073.t1"/>
    <property type="gene ID" value="ACRNAN_scaffold3475.g21073"/>
</dbReference>
<evidence type="ECO:0000313" key="2">
    <source>
        <dbReference type="WBParaSite" id="ACRNAN_scaffold3475.g21073.t1"/>
    </source>
</evidence>
<reference evidence="2" key="1">
    <citation type="submission" date="2022-11" db="UniProtKB">
        <authorList>
            <consortium name="WormBaseParasite"/>
        </authorList>
    </citation>
    <scope>IDENTIFICATION</scope>
</reference>
<dbReference type="Proteomes" id="UP000887540">
    <property type="component" value="Unplaced"/>
</dbReference>
<evidence type="ECO:0000313" key="1">
    <source>
        <dbReference type="Proteomes" id="UP000887540"/>
    </source>
</evidence>
<name>A0A914DRT7_9BILA</name>
<accession>A0A914DRT7</accession>
<keyword evidence="1" id="KW-1185">Reference proteome</keyword>